<reference evidence="1" key="2">
    <citation type="submission" date="2025-08" db="UniProtKB">
        <authorList>
            <consortium name="Ensembl"/>
        </authorList>
    </citation>
    <scope>IDENTIFICATION</scope>
</reference>
<evidence type="ECO:0000313" key="2">
    <source>
        <dbReference type="Proteomes" id="UP000016665"/>
    </source>
</evidence>
<dbReference type="Ensembl" id="ENSFALT00000033219.1">
    <property type="protein sequence ID" value="ENSFALP00000019809.1"/>
    <property type="gene ID" value="ENSFALG00000023238.1"/>
</dbReference>
<sequence length="91" mass="10539">RECDIHVKHKNLTMQNVLIGILILIVGHKKFQSLVQYYAIQRVCHVAFVFHNCEIRNNVNISSWKRTALSCFILDLSSCISESRHEQACLL</sequence>
<keyword evidence="2" id="KW-1185">Reference proteome</keyword>
<dbReference type="Proteomes" id="UP000016665">
    <property type="component" value="Chromosome 8"/>
</dbReference>
<organism evidence="1 2">
    <name type="scientific">Ficedula albicollis</name>
    <name type="common">Collared flycatcher</name>
    <name type="synonym">Muscicapa albicollis</name>
    <dbReference type="NCBI Taxonomy" id="59894"/>
    <lineage>
        <taxon>Eukaryota</taxon>
        <taxon>Metazoa</taxon>
        <taxon>Chordata</taxon>
        <taxon>Craniata</taxon>
        <taxon>Vertebrata</taxon>
        <taxon>Euteleostomi</taxon>
        <taxon>Archelosauria</taxon>
        <taxon>Archosauria</taxon>
        <taxon>Dinosauria</taxon>
        <taxon>Saurischia</taxon>
        <taxon>Theropoda</taxon>
        <taxon>Coelurosauria</taxon>
        <taxon>Aves</taxon>
        <taxon>Neognathae</taxon>
        <taxon>Neoaves</taxon>
        <taxon>Telluraves</taxon>
        <taxon>Australaves</taxon>
        <taxon>Passeriformes</taxon>
        <taxon>Muscicapidae</taxon>
        <taxon>Ficedula</taxon>
    </lineage>
</organism>
<reference evidence="1" key="3">
    <citation type="submission" date="2025-09" db="UniProtKB">
        <authorList>
            <consortium name="Ensembl"/>
        </authorList>
    </citation>
    <scope>IDENTIFICATION</scope>
</reference>
<protein>
    <submittedName>
        <fullName evidence="1">Uncharacterized protein</fullName>
    </submittedName>
</protein>
<dbReference type="AlphaFoldDB" id="A0A803VAQ3"/>
<reference evidence="1 2" key="1">
    <citation type="journal article" date="2012" name="Nature">
        <title>The genomic landscape of species divergence in Ficedula flycatchers.</title>
        <authorList>
            <person name="Ellegren H."/>
            <person name="Smeds L."/>
            <person name="Burri R."/>
            <person name="Olason P.I."/>
            <person name="Backstrom N."/>
            <person name="Kawakami T."/>
            <person name="Kunstner A."/>
            <person name="Makinen H."/>
            <person name="Nadachowska-Brzyska K."/>
            <person name="Qvarnstrom A."/>
            <person name="Uebbing S."/>
            <person name="Wolf J.B."/>
        </authorList>
    </citation>
    <scope>NUCLEOTIDE SEQUENCE [LARGE SCALE GENOMIC DNA]</scope>
</reference>
<proteinExistence type="predicted"/>
<name>A0A803VAQ3_FICAL</name>
<accession>A0A803VAQ3</accession>
<evidence type="ECO:0000313" key="1">
    <source>
        <dbReference type="Ensembl" id="ENSFALP00000019809.1"/>
    </source>
</evidence>